<sequence>MSLQIRWATPADVPTILGFIRELAEYEREPDAVLATEADLLRDGFTEPRRFRCFIAQFDGAPAGFALFFTSYSTWRGHHGIRLEDLYITPSLRSRGIGKALLASVAKIAVDEGCPRLEWDVLAWNEPAIRVYERIGAHTQTEWRIMRIADEKLHALAGQAPSVAEA</sequence>
<evidence type="ECO:0000259" key="3">
    <source>
        <dbReference type="PROSITE" id="PS51186"/>
    </source>
</evidence>
<dbReference type="Gene3D" id="3.40.630.30">
    <property type="match status" value="1"/>
</dbReference>
<organism evidence="4 5">
    <name type="scientific">Granulicella cerasi</name>
    <dbReference type="NCBI Taxonomy" id="741063"/>
    <lineage>
        <taxon>Bacteria</taxon>
        <taxon>Pseudomonadati</taxon>
        <taxon>Acidobacteriota</taxon>
        <taxon>Terriglobia</taxon>
        <taxon>Terriglobales</taxon>
        <taxon>Acidobacteriaceae</taxon>
        <taxon>Granulicella</taxon>
    </lineage>
</organism>
<dbReference type="InterPro" id="IPR051016">
    <property type="entry name" value="Diverse_Substrate_AcTransf"/>
</dbReference>
<keyword evidence="2 4" id="KW-0012">Acyltransferase</keyword>
<dbReference type="EMBL" id="JBHSWI010000001">
    <property type="protein sequence ID" value="MFC6646661.1"/>
    <property type="molecule type" value="Genomic_DNA"/>
</dbReference>
<evidence type="ECO:0000256" key="1">
    <source>
        <dbReference type="ARBA" id="ARBA00022679"/>
    </source>
</evidence>
<dbReference type="InterPro" id="IPR016181">
    <property type="entry name" value="Acyl_CoA_acyltransferase"/>
</dbReference>
<dbReference type="Pfam" id="PF00583">
    <property type="entry name" value="Acetyltransf_1"/>
    <property type="match status" value="1"/>
</dbReference>
<dbReference type="EC" id="2.3.-.-" evidence="4"/>
<comment type="caution">
    <text evidence="4">The sequence shown here is derived from an EMBL/GenBank/DDBJ whole genome shotgun (WGS) entry which is preliminary data.</text>
</comment>
<dbReference type="PANTHER" id="PTHR10545:SF29">
    <property type="entry name" value="GH14572P-RELATED"/>
    <property type="match status" value="1"/>
</dbReference>
<feature type="domain" description="N-acetyltransferase" evidence="3">
    <location>
        <begin position="3"/>
        <end position="151"/>
    </location>
</feature>
<dbReference type="InterPro" id="IPR000182">
    <property type="entry name" value="GNAT_dom"/>
</dbReference>
<keyword evidence="1 4" id="KW-0808">Transferase</keyword>
<accession>A0ABW1ZD85</accession>
<dbReference type="SUPFAM" id="SSF55729">
    <property type="entry name" value="Acyl-CoA N-acyltransferases (Nat)"/>
    <property type="match status" value="1"/>
</dbReference>
<keyword evidence="5" id="KW-1185">Reference proteome</keyword>
<evidence type="ECO:0000313" key="4">
    <source>
        <dbReference type="EMBL" id="MFC6646661.1"/>
    </source>
</evidence>
<dbReference type="RefSeq" id="WP_263370313.1">
    <property type="nucleotide sequence ID" value="NZ_JAGSYD010000001.1"/>
</dbReference>
<protein>
    <submittedName>
        <fullName evidence="4">GNAT family N-acetyltransferase</fullName>
        <ecNumber evidence="4">2.3.-.-</ecNumber>
    </submittedName>
</protein>
<reference evidence="5" key="1">
    <citation type="journal article" date="2019" name="Int. J. Syst. Evol. Microbiol.">
        <title>The Global Catalogue of Microorganisms (GCM) 10K type strain sequencing project: providing services to taxonomists for standard genome sequencing and annotation.</title>
        <authorList>
            <consortium name="The Broad Institute Genomics Platform"/>
            <consortium name="The Broad Institute Genome Sequencing Center for Infectious Disease"/>
            <person name="Wu L."/>
            <person name="Ma J."/>
        </authorList>
    </citation>
    <scope>NUCLEOTIDE SEQUENCE [LARGE SCALE GENOMIC DNA]</scope>
    <source>
        <strain evidence="5">CGMCC 1.16026</strain>
    </source>
</reference>
<dbReference type="CDD" id="cd04301">
    <property type="entry name" value="NAT_SF"/>
    <property type="match status" value="1"/>
</dbReference>
<proteinExistence type="predicted"/>
<dbReference type="PROSITE" id="PS51186">
    <property type="entry name" value="GNAT"/>
    <property type="match status" value="1"/>
</dbReference>
<dbReference type="Proteomes" id="UP001596391">
    <property type="component" value="Unassembled WGS sequence"/>
</dbReference>
<evidence type="ECO:0000256" key="2">
    <source>
        <dbReference type="ARBA" id="ARBA00023315"/>
    </source>
</evidence>
<name>A0ABW1ZD85_9BACT</name>
<dbReference type="GO" id="GO:0016746">
    <property type="term" value="F:acyltransferase activity"/>
    <property type="evidence" value="ECO:0007669"/>
    <property type="project" value="UniProtKB-KW"/>
</dbReference>
<gene>
    <name evidence="4" type="ORF">ACFQBQ_13905</name>
</gene>
<evidence type="ECO:0000313" key="5">
    <source>
        <dbReference type="Proteomes" id="UP001596391"/>
    </source>
</evidence>
<dbReference type="PANTHER" id="PTHR10545">
    <property type="entry name" value="DIAMINE N-ACETYLTRANSFERASE"/>
    <property type="match status" value="1"/>
</dbReference>